<protein>
    <recommendedName>
        <fullName evidence="2">DUF7730 domain-containing protein</fullName>
    </recommendedName>
</protein>
<dbReference type="Proteomes" id="UP000800035">
    <property type="component" value="Unassembled WGS sequence"/>
</dbReference>
<dbReference type="PANTHER" id="PTHR42085:SF2">
    <property type="entry name" value="F-BOX DOMAIN-CONTAINING PROTEIN"/>
    <property type="match status" value="1"/>
</dbReference>
<dbReference type="PANTHER" id="PTHR42085">
    <property type="entry name" value="F-BOX DOMAIN-CONTAINING PROTEIN"/>
    <property type="match status" value="1"/>
</dbReference>
<evidence type="ECO:0000313" key="4">
    <source>
        <dbReference type="Proteomes" id="UP000800035"/>
    </source>
</evidence>
<dbReference type="EMBL" id="ML976992">
    <property type="protein sequence ID" value="KAF1956257.1"/>
    <property type="molecule type" value="Genomic_DNA"/>
</dbReference>
<name>A0A6A5U563_9PLEO</name>
<dbReference type="InterPro" id="IPR056632">
    <property type="entry name" value="DUF7730"/>
</dbReference>
<evidence type="ECO:0000313" key="3">
    <source>
        <dbReference type="EMBL" id="KAF1956257.1"/>
    </source>
</evidence>
<accession>A0A6A5U563</accession>
<evidence type="ECO:0000259" key="2">
    <source>
        <dbReference type="Pfam" id="PF24864"/>
    </source>
</evidence>
<dbReference type="Pfam" id="PF24864">
    <property type="entry name" value="DUF7730"/>
    <property type="match status" value="1"/>
</dbReference>
<gene>
    <name evidence="3" type="ORF">CC80DRAFT_562962</name>
</gene>
<dbReference type="OrthoDB" id="5272396at2759"/>
<dbReference type="InterPro" id="IPR038883">
    <property type="entry name" value="AN11006-like"/>
</dbReference>
<feature type="region of interest" description="Disordered" evidence="1">
    <location>
        <begin position="1"/>
        <end position="28"/>
    </location>
</feature>
<proteinExistence type="predicted"/>
<dbReference type="AlphaFoldDB" id="A0A6A5U563"/>
<reference evidence="3" key="1">
    <citation type="journal article" date="2020" name="Stud. Mycol.">
        <title>101 Dothideomycetes genomes: a test case for predicting lifestyles and emergence of pathogens.</title>
        <authorList>
            <person name="Haridas S."/>
            <person name="Albert R."/>
            <person name="Binder M."/>
            <person name="Bloem J."/>
            <person name="Labutti K."/>
            <person name="Salamov A."/>
            <person name="Andreopoulos B."/>
            <person name="Baker S."/>
            <person name="Barry K."/>
            <person name="Bills G."/>
            <person name="Bluhm B."/>
            <person name="Cannon C."/>
            <person name="Castanera R."/>
            <person name="Culley D."/>
            <person name="Daum C."/>
            <person name="Ezra D."/>
            <person name="Gonzalez J."/>
            <person name="Henrissat B."/>
            <person name="Kuo A."/>
            <person name="Liang C."/>
            <person name="Lipzen A."/>
            <person name="Lutzoni F."/>
            <person name="Magnuson J."/>
            <person name="Mondo S."/>
            <person name="Nolan M."/>
            <person name="Ohm R."/>
            <person name="Pangilinan J."/>
            <person name="Park H.-J."/>
            <person name="Ramirez L."/>
            <person name="Alfaro M."/>
            <person name="Sun H."/>
            <person name="Tritt A."/>
            <person name="Yoshinaga Y."/>
            <person name="Zwiers L.-H."/>
            <person name="Turgeon B."/>
            <person name="Goodwin S."/>
            <person name="Spatafora J."/>
            <person name="Crous P."/>
            <person name="Grigoriev I."/>
        </authorList>
    </citation>
    <scope>NUCLEOTIDE SEQUENCE</scope>
    <source>
        <strain evidence="3">CBS 675.92</strain>
    </source>
</reference>
<feature type="domain" description="DUF7730" evidence="2">
    <location>
        <begin position="32"/>
        <end position="144"/>
    </location>
</feature>
<sequence>MAKHSEPTAPVAKPPAKRRKTNIKGKDINQAEQDLSPFPFLKLPPEIRNMIYKLVLVSKRGMHFQRAYSTVEKGRCLIKRRQMHIAGKGNAKDEINAKLLRACKQIRNEATVLLYSCNRFQFDDAGMLPQFFVQYATHVRDIRVITLYIKHITSDACEKAFSALVHADQLESLELLYDLYPVSQYGGSGKEALRASAEEFFGVARFWIEAEGIRRGNKRAALKVLTLPNDLEKPRECHYCKGKFIRWATKRTEDEHKVFWAMLRKYLR</sequence>
<organism evidence="3 4">
    <name type="scientific">Byssothecium circinans</name>
    <dbReference type="NCBI Taxonomy" id="147558"/>
    <lineage>
        <taxon>Eukaryota</taxon>
        <taxon>Fungi</taxon>
        <taxon>Dikarya</taxon>
        <taxon>Ascomycota</taxon>
        <taxon>Pezizomycotina</taxon>
        <taxon>Dothideomycetes</taxon>
        <taxon>Pleosporomycetidae</taxon>
        <taxon>Pleosporales</taxon>
        <taxon>Massarineae</taxon>
        <taxon>Massarinaceae</taxon>
        <taxon>Byssothecium</taxon>
    </lineage>
</organism>
<keyword evidence="4" id="KW-1185">Reference proteome</keyword>
<evidence type="ECO:0000256" key="1">
    <source>
        <dbReference type="SAM" id="MobiDB-lite"/>
    </source>
</evidence>